<protein>
    <submittedName>
        <fullName evidence="1">Uncharacterized protein</fullName>
    </submittedName>
</protein>
<evidence type="ECO:0000313" key="2">
    <source>
        <dbReference type="Proteomes" id="UP000634136"/>
    </source>
</evidence>
<evidence type="ECO:0000313" key="1">
    <source>
        <dbReference type="EMBL" id="KAF7829308.1"/>
    </source>
</evidence>
<organism evidence="1 2">
    <name type="scientific">Senna tora</name>
    <dbReference type="NCBI Taxonomy" id="362788"/>
    <lineage>
        <taxon>Eukaryota</taxon>
        <taxon>Viridiplantae</taxon>
        <taxon>Streptophyta</taxon>
        <taxon>Embryophyta</taxon>
        <taxon>Tracheophyta</taxon>
        <taxon>Spermatophyta</taxon>
        <taxon>Magnoliopsida</taxon>
        <taxon>eudicotyledons</taxon>
        <taxon>Gunneridae</taxon>
        <taxon>Pentapetalae</taxon>
        <taxon>rosids</taxon>
        <taxon>fabids</taxon>
        <taxon>Fabales</taxon>
        <taxon>Fabaceae</taxon>
        <taxon>Caesalpinioideae</taxon>
        <taxon>Cassia clade</taxon>
        <taxon>Senna</taxon>
    </lineage>
</organism>
<proteinExistence type="predicted"/>
<dbReference type="EMBL" id="JAAIUW010000006">
    <property type="protein sequence ID" value="KAF7829308.1"/>
    <property type="molecule type" value="Genomic_DNA"/>
</dbReference>
<gene>
    <name evidence="1" type="ORF">G2W53_020472</name>
</gene>
<dbReference type="AlphaFoldDB" id="A0A834WQ50"/>
<comment type="caution">
    <text evidence="1">The sequence shown here is derived from an EMBL/GenBank/DDBJ whole genome shotgun (WGS) entry which is preliminary data.</text>
</comment>
<sequence length="88" mass="9942">MLVLAAFSRIPGRVEIIRPMSMGLLIGPSSEDSRPAGKATNKEVKMMLTTSVKRPPFATHRIRASLTYLSTMCRKEVALRTWDFIELY</sequence>
<keyword evidence="2" id="KW-1185">Reference proteome</keyword>
<name>A0A834WQ50_9FABA</name>
<accession>A0A834WQ50</accession>
<dbReference type="Proteomes" id="UP000634136">
    <property type="component" value="Unassembled WGS sequence"/>
</dbReference>
<reference evidence="1" key="1">
    <citation type="submission" date="2020-09" db="EMBL/GenBank/DDBJ databases">
        <title>Genome-Enabled Discovery of Anthraquinone Biosynthesis in Senna tora.</title>
        <authorList>
            <person name="Kang S.-H."/>
            <person name="Pandey R.P."/>
            <person name="Lee C.-M."/>
            <person name="Sim J.-S."/>
            <person name="Jeong J.-T."/>
            <person name="Choi B.-S."/>
            <person name="Jung M."/>
            <person name="Ginzburg D."/>
            <person name="Zhao K."/>
            <person name="Won S.Y."/>
            <person name="Oh T.-J."/>
            <person name="Yu Y."/>
            <person name="Kim N.-H."/>
            <person name="Lee O.R."/>
            <person name="Lee T.-H."/>
            <person name="Bashyal P."/>
            <person name="Kim T.-S."/>
            <person name="Lee W.-H."/>
            <person name="Kawkins C."/>
            <person name="Kim C.-K."/>
            <person name="Kim J.S."/>
            <person name="Ahn B.O."/>
            <person name="Rhee S.Y."/>
            <person name="Sohng J.K."/>
        </authorList>
    </citation>
    <scope>NUCLEOTIDE SEQUENCE</scope>
    <source>
        <tissue evidence="1">Leaf</tissue>
    </source>
</reference>